<sequence>MHEWDGKGAVMYPGRSAGCMSGSKKEHHVSRGECGMHDWIKKGAVMYPGRSA</sequence>
<dbReference type="Proteomes" id="UP000017805">
    <property type="component" value="Chromosome"/>
</dbReference>
<dbReference type="HOGENOM" id="CLU_205050_0_0_9"/>
<evidence type="ECO:0000313" key="2">
    <source>
        <dbReference type="Proteomes" id="UP000017805"/>
    </source>
</evidence>
<gene>
    <name evidence="1" type="ORF">N288_15380</name>
</gene>
<accession>U5LE40</accession>
<organism evidence="1 2">
    <name type="scientific">Bacillus infantis NRRL B-14911</name>
    <dbReference type="NCBI Taxonomy" id="1367477"/>
    <lineage>
        <taxon>Bacteria</taxon>
        <taxon>Bacillati</taxon>
        <taxon>Bacillota</taxon>
        <taxon>Bacilli</taxon>
        <taxon>Bacillales</taxon>
        <taxon>Bacillaceae</taxon>
        <taxon>Bacillus</taxon>
    </lineage>
</organism>
<dbReference type="AlphaFoldDB" id="U5LE40"/>
<dbReference type="KEGG" id="bif:N288_15380"/>
<dbReference type="STRING" id="1367477.N288_15380"/>
<name>U5LE40_9BACI</name>
<protein>
    <submittedName>
        <fullName evidence="1">Uncharacterized protein</fullName>
    </submittedName>
</protein>
<dbReference type="PATRIC" id="fig|1367477.3.peg.3054"/>
<keyword evidence="2" id="KW-1185">Reference proteome</keyword>
<dbReference type="EMBL" id="CP006643">
    <property type="protein sequence ID" value="AGX04976.1"/>
    <property type="molecule type" value="Genomic_DNA"/>
</dbReference>
<evidence type="ECO:0000313" key="1">
    <source>
        <dbReference type="EMBL" id="AGX04976.1"/>
    </source>
</evidence>
<proteinExistence type="predicted"/>
<reference evidence="1 2" key="1">
    <citation type="submission" date="2013-07" db="EMBL/GenBank/DDBJ databases">
        <title>Complete genome sequence of Bacillus infantis NRRL B-14911 that has potential to induce cardiac disease by antigenic mimicry.</title>
        <authorList>
            <person name="Massilamany C."/>
            <person name="Smith T.P.L."/>
            <person name="Loy J.D."/>
            <person name="Barletta R."/>
            <person name="Reddy J."/>
        </authorList>
    </citation>
    <scope>NUCLEOTIDE SEQUENCE [LARGE SCALE GENOMIC DNA]</scope>
    <source>
        <strain evidence="1 2">NRRL B-14911</strain>
    </source>
</reference>